<feature type="compositionally biased region" description="Basic and acidic residues" evidence="6">
    <location>
        <begin position="89"/>
        <end position="99"/>
    </location>
</feature>
<feature type="compositionally biased region" description="Basic and acidic residues" evidence="6">
    <location>
        <begin position="579"/>
        <end position="588"/>
    </location>
</feature>
<dbReference type="STRING" id="268505.A0A2A9P7N2"/>
<dbReference type="SUPFAM" id="SSF50249">
    <property type="entry name" value="Nucleic acid-binding proteins"/>
    <property type="match status" value="1"/>
</dbReference>
<organism evidence="8 9">
    <name type="scientific">Ophiocordyceps unilateralis</name>
    <name type="common">Zombie-ant fungus</name>
    <name type="synonym">Torrubia unilateralis</name>
    <dbReference type="NCBI Taxonomy" id="268505"/>
    <lineage>
        <taxon>Eukaryota</taxon>
        <taxon>Fungi</taxon>
        <taxon>Dikarya</taxon>
        <taxon>Ascomycota</taxon>
        <taxon>Pezizomycotina</taxon>
        <taxon>Sordariomycetes</taxon>
        <taxon>Hypocreomycetidae</taxon>
        <taxon>Hypocreales</taxon>
        <taxon>Ophiocordycipitaceae</taxon>
        <taxon>Ophiocordyceps</taxon>
    </lineage>
</organism>
<reference evidence="8 9" key="1">
    <citation type="journal article" date="2015" name="BMC Genomics">
        <title>Gene expression during zombie ant biting behavior reflects the complexity underlying fungal parasitic behavioral manipulation.</title>
        <authorList>
            <person name="de Bekker C."/>
            <person name="Ohm R.A."/>
            <person name="Loreto R.G."/>
            <person name="Sebastian A."/>
            <person name="Albert I."/>
            <person name="Merrow M."/>
            <person name="Brachmann A."/>
            <person name="Hughes D.P."/>
        </authorList>
    </citation>
    <scope>NUCLEOTIDE SEQUENCE [LARGE SCALE GENOMIC DNA]</scope>
    <source>
        <strain evidence="8 9">SC16a</strain>
    </source>
</reference>
<dbReference type="GO" id="GO:0004824">
    <property type="term" value="F:lysine-tRNA ligase activity"/>
    <property type="evidence" value="ECO:0007669"/>
    <property type="project" value="InterPro"/>
</dbReference>
<keyword evidence="3" id="KW-0067">ATP-binding</keyword>
<keyword evidence="1" id="KW-0436">Ligase</keyword>
<dbReference type="Pfam" id="PF00152">
    <property type="entry name" value="tRNA-synt_2"/>
    <property type="match status" value="2"/>
</dbReference>
<feature type="domain" description="Aminoacyl-transfer RNA synthetases class-II family profile" evidence="7">
    <location>
        <begin position="238"/>
        <end position="622"/>
    </location>
</feature>
<dbReference type="PROSITE" id="PS50862">
    <property type="entry name" value="AA_TRNA_LIGASE_II"/>
    <property type="match status" value="1"/>
</dbReference>
<dbReference type="InterPro" id="IPR004365">
    <property type="entry name" value="NA-bd_OB_tRNA"/>
</dbReference>
<dbReference type="GO" id="GO:0070154">
    <property type="term" value="P:mitochondrial lysyl-tRNA aminoacylation"/>
    <property type="evidence" value="ECO:0007669"/>
    <property type="project" value="TreeGrafter"/>
</dbReference>
<evidence type="ECO:0000256" key="5">
    <source>
        <dbReference type="ARBA" id="ARBA00030563"/>
    </source>
</evidence>
<evidence type="ECO:0000259" key="7">
    <source>
        <dbReference type="PROSITE" id="PS50862"/>
    </source>
</evidence>
<dbReference type="SUPFAM" id="SSF55681">
    <property type="entry name" value="Class II aaRS and biotin synthetases"/>
    <property type="match status" value="1"/>
</dbReference>
<dbReference type="EMBL" id="LAZP02000495">
    <property type="protein sequence ID" value="PFH56870.1"/>
    <property type="molecule type" value="Genomic_DNA"/>
</dbReference>
<dbReference type="InterPro" id="IPR044136">
    <property type="entry name" value="Lys-tRNA-ligase_II_N"/>
</dbReference>
<dbReference type="Proteomes" id="UP000037136">
    <property type="component" value="Unassembled WGS sequence"/>
</dbReference>
<evidence type="ECO:0000256" key="1">
    <source>
        <dbReference type="ARBA" id="ARBA00022598"/>
    </source>
</evidence>
<dbReference type="CDD" id="cd04322">
    <property type="entry name" value="LysRS_N"/>
    <property type="match status" value="1"/>
</dbReference>
<evidence type="ECO:0000256" key="4">
    <source>
        <dbReference type="ARBA" id="ARBA00023146"/>
    </source>
</evidence>
<feature type="region of interest" description="Disordered" evidence="6">
    <location>
        <begin position="1"/>
        <end position="99"/>
    </location>
</feature>
<evidence type="ECO:0000313" key="8">
    <source>
        <dbReference type="EMBL" id="PFH56870.1"/>
    </source>
</evidence>
<dbReference type="AlphaFoldDB" id="A0A2A9P7N2"/>
<dbReference type="InterPro" id="IPR045864">
    <property type="entry name" value="aa-tRNA-synth_II/BPL/LPL"/>
</dbReference>
<feature type="compositionally biased region" description="Basic and acidic residues" evidence="6">
    <location>
        <begin position="35"/>
        <end position="77"/>
    </location>
</feature>
<evidence type="ECO:0000256" key="2">
    <source>
        <dbReference type="ARBA" id="ARBA00022741"/>
    </source>
</evidence>
<evidence type="ECO:0000256" key="6">
    <source>
        <dbReference type="SAM" id="MobiDB-lite"/>
    </source>
</evidence>
<name>A0A2A9P7N2_OPHUN</name>
<feature type="region of interest" description="Disordered" evidence="6">
    <location>
        <begin position="568"/>
        <end position="588"/>
    </location>
</feature>
<dbReference type="PRINTS" id="PR00982">
    <property type="entry name" value="TRNASYNTHLYS"/>
</dbReference>
<dbReference type="InterPro" id="IPR012340">
    <property type="entry name" value="NA-bd_OB-fold"/>
</dbReference>
<dbReference type="InterPro" id="IPR004364">
    <property type="entry name" value="Aa-tRNA-synt_II"/>
</dbReference>
<dbReference type="PANTHER" id="PTHR42918">
    <property type="entry name" value="LYSYL-TRNA SYNTHETASE"/>
    <property type="match status" value="1"/>
</dbReference>
<evidence type="ECO:0000313" key="9">
    <source>
        <dbReference type="Proteomes" id="UP000037136"/>
    </source>
</evidence>
<sequence>MSTELSRRGPGRALATGPPEDPSDARVDGVSPYKRQREEELPVDRQSKEPLHSPHDSFDDDVSPYRRQREEGLRADRESEEPLYPETYPRLEEPNERDSVPKFFSSFDSYTEKKEPVTVMGRVRSKRITGRSLIFLDLVNEFQRLQVILNKSKITSYKTRRAHKFSMMRQLIQVGDHIAVTGIASRSSTGEPSLEASQIPELLAPALEPIPERLSDAKRRMRERHVDMLVNRGVTDVLRLRAEITRHMRDHFHSRRFLEMQTPILAEDAGGAIARPFVTKALGMQMDKRLALRIAPELWLKRLVVGGFDKVFEIGPAFRNEGVDNSHNPEFTMCEFYSAYANLKDLIRETEMLICSLAAHCEKAIAKELVSLPPIDMARFTRPFKQIEFVPALEQAMGLRLPKLNAENALAEMLVLMQLTNVQMPQEVPETLPKLLDYLAGMFLEHQSLAQPVFITHHPSCMSPLARSFLCPRTYQLVSARAELFVCGRELANMYEEENSPWEQRRKLALHRNLVNKPGGQIGPMEEAADDDSAPPRRGPAPDGARRRRRPSEEDLLEADLERLEKQGDSCGRSSLLEKPTKPTRDDWVTTPLDRSYIGALDYGLPPTGGWGCGLERLVMLFSGAQRIGDCLSFGTLRNVIGLSATDQSGADDGAEKGESSSEGGSAPPRSKDTTLAKTESPEPAAKHQEREEEGGGGASEAPQ</sequence>
<keyword evidence="9" id="KW-1185">Reference proteome</keyword>
<evidence type="ECO:0000256" key="3">
    <source>
        <dbReference type="ARBA" id="ARBA00022840"/>
    </source>
</evidence>
<accession>A0A2A9P7N2</accession>
<keyword evidence="4" id="KW-0030">Aminoacyl-tRNA synthetase</keyword>
<reference evidence="8 9" key="2">
    <citation type="journal article" date="2017" name="Sci. Rep.">
        <title>Ant-infecting Ophiocordyceps genomes reveal a high diversity of potential behavioral manipulation genes and a possible major role for enterotoxins.</title>
        <authorList>
            <person name="de Bekker C."/>
            <person name="Ohm R.A."/>
            <person name="Evans H.C."/>
            <person name="Brachmann A."/>
            <person name="Hughes D.P."/>
        </authorList>
    </citation>
    <scope>NUCLEOTIDE SEQUENCE [LARGE SCALE GENOMIC DNA]</scope>
    <source>
        <strain evidence="8 9">SC16a</strain>
    </source>
</reference>
<dbReference type="InterPro" id="IPR018149">
    <property type="entry name" value="Lys-tRNA-synth_II_C"/>
</dbReference>
<feature type="region of interest" description="Disordered" evidence="6">
    <location>
        <begin position="646"/>
        <end position="704"/>
    </location>
</feature>
<dbReference type="Pfam" id="PF01336">
    <property type="entry name" value="tRNA_anti-codon"/>
    <property type="match status" value="1"/>
</dbReference>
<comment type="caution">
    <text evidence="8">The sequence shown here is derived from an EMBL/GenBank/DDBJ whole genome shotgun (WGS) entry which is preliminary data.</text>
</comment>
<dbReference type="Gene3D" id="2.40.50.140">
    <property type="entry name" value="Nucleic acid-binding proteins"/>
    <property type="match status" value="1"/>
</dbReference>
<keyword evidence="2" id="KW-0547">Nucleotide-binding</keyword>
<dbReference type="InterPro" id="IPR006195">
    <property type="entry name" value="aa-tRNA-synth_II"/>
</dbReference>
<dbReference type="GO" id="GO:0005524">
    <property type="term" value="F:ATP binding"/>
    <property type="evidence" value="ECO:0007669"/>
    <property type="project" value="UniProtKB-KW"/>
</dbReference>
<dbReference type="OrthoDB" id="21243at2759"/>
<gene>
    <name evidence="8" type="ORF">XA68_15840</name>
</gene>
<protein>
    <recommendedName>
        <fullName evidence="5">Lysyl-tRNA synthetase</fullName>
    </recommendedName>
</protein>
<feature type="region of interest" description="Disordered" evidence="6">
    <location>
        <begin position="515"/>
        <end position="555"/>
    </location>
</feature>
<dbReference type="Gene3D" id="3.30.930.10">
    <property type="entry name" value="Bira Bifunctional Protein, Domain 2"/>
    <property type="match status" value="1"/>
</dbReference>
<proteinExistence type="predicted"/>
<dbReference type="GO" id="GO:0000049">
    <property type="term" value="F:tRNA binding"/>
    <property type="evidence" value="ECO:0007669"/>
    <property type="project" value="TreeGrafter"/>
</dbReference>
<dbReference type="GO" id="GO:0005739">
    <property type="term" value="C:mitochondrion"/>
    <property type="evidence" value="ECO:0007669"/>
    <property type="project" value="TreeGrafter"/>
</dbReference>
<dbReference type="PANTHER" id="PTHR42918:SF5">
    <property type="entry name" value="LYSINE--TRNA LIGASE, MITOCHONDRIAL"/>
    <property type="match status" value="1"/>
</dbReference>